<accession>A0ABV3ZG81</accession>
<comment type="caution">
    <text evidence="2">The sequence shown here is derived from an EMBL/GenBank/DDBJ whole genome shotgun (WGS) entry which is preliminary data.</text>
</comment>
<keyword evidence="1" id="KW-0732">Signal</keyword>
<reference evidence="2 3" key="1">
    <citation type="submission" date="2023-07" db="EMBL/GenBank/DDBJ databases">
        <authorList>
            <person name="Lian W.-H."/>
        </authorList>
    </citation>
    <scope>NUCLEOTIDE SEQUENCE [LARGE SCALE GENOMIC DNA]</scope>
    <source>
        <strain evidence="2 3">SYSU DXS3180</strain>
    </source>
</reference>
<evidence type="ECO:0000313" key="2">
    <source>
        <dbReference type="EMBL" id="MEX6688892.1"/>
    </source>
</evidence>
<dbReference type="SUPFAM" id="SSF49464">
    <property type="entry name" value="Carboxypeptidase regulatory domain-like"/>
    <property type="match status" value="1"/>
</dbReference>
<dbReference type="Pfam" id="PF13715">
    <property type="entry name" value="CarbopepD_reg_2"/>
    <property type="match status" value="1"/>
</dbReference>
<proteinExistence type="predicted"/>
<evidence type="ECO:0000256" key="1">
    <source>
        <dbReference type="SAM" id="SignalP"/>
    </source>
</evidence>
<feature type="chain" id="PRO_5045847403" evidence="1">
    <location>
        <begin position="20"/>
        <end position="304"/>
    </location>
</feature>
<evidence type="ECO:0000313" key="3">
    <source>
        <dbReference type="Proteomes" id="UP001560573"/>
    </source>
</evidence>
<organism evidence="2 3">
    <name type="scientific">Danxiaibacter flavus</name>
    <dbReference type="NCBI Taxonomy" id="3049108"/>
    <lineage>
        <taxon>Bacteria</taxon>
        <taxon>Pseudomonadati</taxon>
        <taxon>Bacteroidota</taxon>
        <taxon>Chitinophagia</taxon>
        <taxon>Chitinophagales</taxon>
        <taxon>Chitinophagaceae</taxon>
        <taxon>Danxiaibacter</taxon>
    </lineage>
</organism>
<dbReference type="RefSeq" id="WP_369330302.1">
    <property type="nucleotide sequence ID" value="NZ_JAULBC010000005.1"/>
</dbReference>
<gene>
    <name evidence="2" type="ORF">QTN47_15395</name>
</gene>
<protein>
    <submittedName>
        <fullName evidence="2">Carboxypeptidase-like regulatory domain-containing protein</fullName>
    </submittedName>
</protein>
<name>A0ABV3ZG81_9BACT</name>
<dbReference type="Proteomes" id="UP001560573">
    <property type="component" value="Unassembled WGS sequence"/>
</dbReference>
<dbReference type="EMBL" id="JAULBC010000005">
    <property type="protein sequence ID" value="MEX6688892.1"/>
    <property type="molecule type" value="Genomic_DNA"/>
</dbReference>
<keyword evidence="3" id="KW-1185">Reference proteome</keyword>
<sequence length="304" mass="34874">MNLRLVTILLTLSCIHSFAQDIRCKVVDSTTGKPLTYATIIYGNNAKITYTDSLGNFFLEKDSVDVNDKVSIEFLGYDKRSFLIKELLSLNEIKLQQSTNVLAPVVVQSCKKLTQVVLNKRVGNIKQYVGPGPETRFIIIARYMNNKGRSGYIDNINLLMNETTSNFKVPIRLHWYEWDDVKHAPGKELTDTNLVMYATAKGWNNFALPKNKIYFDFNDVVIGIEFIYPVEQIEQFKNLQTSNDKISWLQNMQNRWSLGLQQGETGDDGSFYIMNNEPVKKYGSPDQKVFYKPAIKFTVTTCKR</sequence>
<dbReference type="InterPro" id="IPR008969">
    <property type="entry name" value="CarboxyPept-like_regulatory"/>
</dbReference>
<feature type="signal peptide" evidence="1">
    <location>
        <begin position="1"/>
        <end position="19"/>
    </location>
</feature>